<gene>
    <name evidence="2" type="ORF">DQ384_05510</name>
</gene>
<feature type="region of interest" description="Disordered" evidence="1">
    <location>
        <begin position="210"/>
        <end position="236"/>
    </location>
</feature>
<dbReference type="OrthoDB" id="3629588at2"/>
<organism evidence="2 3">
    <name type="scientific">Sphaerisporangium album</name>
    <dbReference type="NCBI Taxonomy" id="509200"/>
    <lineage>
        <taxon>Bacteria</taxon>
        <taxon>Bacillati</taxon>
        <taxon>Actinomycetota</taxon>
        <taxon>Actinomycetes</taxon>
        <taxon>Streptosporangiales</taxon>
        <taxon>Streptosporangiaceae</taxon>
        <taxon>Sphaerisporangium</taxon>
    </lineage>
</organism>
<evidence type="ECO:0000313" key="3">
    <source>
        <dbReference type="Proteomes" id="UP000253094"/>
    </source>
</evidence>
<feature type="compositionally biased region" description="Low complexity" evidence="1">
    <location>
        <begin position="210"/>
        <end position="226"/>
    </location>
</feature>
<accession>A0A367FQN4</accession>
<name>A0A367FQN4_9ACTN</name>
<evidence type="ECO:0000256" key="1">
    <source>
        <dbReference type="SAM" id="MobiDB-lite"/>
    </source>
</evidence>
<sequence length="236" mass="25324">MAEEWTIAEVRLSPATQYEVGPDRTLQEVAADRWDIDLDTPQGRITHFLPVSTVAWRIAEYGLDPADPQHVAQALDMALHEPHIPPPDQPPPQASAVVVWTPQGVVEQPTPAAQPQATATAAGNAEMTLMTAASLDDARQAHLARIEAAKERVRVVSPVPRASTARAGLRRTAPAAPCPLEWMRGHAASCLDVEDVEAKRKLVEQARAAYAAHHAAPSAPSDQPSAVDEVPVLRDG</sequence>
<dbReference type="Proteomes" id="UP000253094">
    <property type="component" value="Unassembled WGS sequence"/>
</dbReference>
<reference evidence="2 3" key="1">
    <citation type="submission" date="2018-06" db="EMBL/GenBank/DDBJ databases">
        <title>Sphaerisporangium craniellae sp. nov., isolated from a marine sponge in the South China Sea.</title>
        <authorList>
            <person name="Li L."/>
        </authorList>
    </citation>
    <scope>NUCLEOTIDE SEQUENCE [LARGE SCALE GENOMIC DNA]</scope>
    <source>
        <strain evidence="2 3">CCTCC AA 208026</strain>
    </source>
</reference>
<dbReference type="EMBL" id="QOIL01000003">
    <property type="protein sequence ID" value="RCG32000.1"/>
    <property type="molecule type" value="Genomic_DNA"/>
</dbReference>
<dbReference type="RefSeq" id="WP_114027615.1">
    <property type="nucleotide sequence ID" value="NZ_QOIL01000003.1"/>
</dbReference>
<proteinExistence type="predicted"/>
<protein>
    <submittedName>
        <fullName evidence="2">Uncharacterized protein</fullName>
    </submittedName>
</protein>
<evidence type="ECO:0000313" key="2">
    <source>
        <dbReference type="EMBL" id="RCG32000.1"/>
    </source>
</evidence>
<dbReference type="AlphaFoldDB" id="A0A367FQN4"/>
<keyword evidence="3" id="KW-1185">Reference proteome</keyword>
<comment type="caution">
    <text evidence="2">The sequence shown here is derived from an EMBL/GenBank/DDBJ whole genome shotgun (WGS) entry which is preliminary data.</text>
</comment>